<dbReference type="InterPro" id="IPR000086">
    <property type="entry name" value="NUDIX_hydrolase_dom"/>
</dbReference>
<dbReference type="EMBL" id="JBICBM010000015">
    <property type="protein sequence ID" value="MFF9885719.1"/>
    <property type="molecule type" value="Genomic_DNA"/>
</dbReference>
<evidence type="ECO:0000259" key="13">
    <source>
        <dbReference type="PROSITE" id="PS51462"/>
    </source>
</evidence>
<dbReference type="PROSITE" id="PS51462">
    <property type="entry name" value="NUDIX"/>
    <property type="match status" value="1"/>
</dbReference>
<dbReference type="SUPFAM" id="SSF55811">
    <property type="entry name" value="Nudix"/>
    <property type="match status" value="1"/>
</dbReference>
<evidence type="ECO:0000256" key="11">
    <source>
        <dbReference type="ARBA" id="ARBA00038905"/>
    </source>
</evidence>
<keyword evidence="8" id="KW-0460">Magnesium</keyword>
<dbReference type="Pfam" id="PF00293">
    <property type="entry name" value="NUDIX"/>
    <property type="match status" value="1"/>
</dbReference>
<protein>
    <recommendedName>
        <fullName evidence="11">8-oxo-dGTP diphosphatase</fullName>
        <ecNumber evidence="11">3.6.1.55</ecNumber>
    </recommendedName>
</protein>
<evidence type="ECO:0000256" key="9">
    <source>
        <dbReference type="ARBA" id="ARBA00023204"/>
    </source>
</evidence>
<gene>
    <name evidence="14" type="ORF">ACF1HC_29615</name>
</gene>
<accession>A0ABW6Z3S2</accession>
<name>A0ABW6Z3S2_9ACTN</name>
<dbReference type="RefSeq" id="WP_051815836.1">
    <property type="nucleotide sequence ID" value="NZ_JBFACJ010000024.1"/>
</dbReference>
<dbReference type="PROSITE" id="PS00893">
    <property type="entry name" value="NUDIX_BOX"/>
    <property type="match status" value="1"/>
</dbReference>
<keyword evidence="3" id="KW-0515">Mutator protein</keyword>
<dbReference type="InterPro" id="IPR047127">
    <property type="entry name" value="MutT-like"/>
</dbReference>
<evidence type="ECO:0000256" key="2">
    <source>
        <dbReference type="ARBA" id="ARBA00005582"/>
    </source>
</evidence>
<dbReference type="PANTHER" id="PTHR47707">
    <property type="entry name" value="8-OXO-DGTP DIPHOSPHATASE"/>
    <property type="match status" value="1"/>
</dbReference>
<keyword evidence="5" id="KW-0479">Metal-binding</keyword>
<dbReference type="GO" id="GO:0016787">
    <property type="term" value="F:hydrolase activity"/>
    <property type="evidence" value="ECO:0007669"/>
    <property type="project" value="UniProtKB-KW"/>
</dbReference>
<dbReference type="EC" id="3.6.1.55" evidence="11"/>
<dbReference type="CDD" id="cd02883">
    <property type="entry name" value="NUDIX_Hydrolase"/>
    <property type="match status" value="1"/>
</dbReference>
<evidence type="ECO:0000256" key="5">
    <source>
        <dbReference type="ARBA" id="ARBA00022723"/>
    </source>
</evidence>
<dbReference type="InterPro" id="IPR020476">
    <property type="entry name" value="Nudix_hydrolase"/>
</dbReference>
<feature type="domain" description="Nudix hydrolase" evidence="13">
    <location>
        <begin position="23"/>
        <end position="149"/>
    </location>
</feature>
<evidence type="ECO:0000313" key="14">
    <source>
        <dbReference type="EMBL" id="MFF9885719.1"/>
    </source>
</evidence>
<keyword evidence="15" id="KW-1185">Reference proteome</keyword>
<keyword evidence="9" id="KW-0234">DNA repair</keyword>
<organism evidence="14 15">
    <name type="scientific">Streptomyces eurythermus</name>
    <dbReference type="NCBI Taxonomy" id="42237"/>
    <lineage>
        <taxon>Bacteria</taxon>
        <taxon>Bacillati</taxon>
        <taxon>Actinomycetota</taxon>
        <taxon>Actinomycetes</taxon>
        <taxon>Kitasatosporales</taxon>
        <taxon>Streptomycetaceae</taxon>
        <taxon>Streptomyces</taxon>
    </lineage>
</organism>
<proteinExistence type="inferred from homology"/>
<evidence type="ECO:0000256" key="12">
    <source>
        <dbReference type="RuleBase" id="RU003476"/>
    </source>
</evidence>
<comment type="similarity">
    <text evidence="2 12">Belongs to the Nudix hydrolase family.</text>
</comment>
<keyword evidence="7 12" id="KW-0378">Hydrolase</keyword>
<dbReference type="PRINTS" id="PR00502">
    <property type="entry name" value="NUDIXFAMILY"/>
</dbReference>
<dbReference type="PANTHER" id="PTHR47707:SF1">
    <property type="entry name" value="NUDIX HYDROLASE FAMILY PROTEIN"/>
    <property type="match status" value="1"/>
</dbReference>
<dbReference type="Proteomes" id="UP001603418">
    <property type="component" value="Unassembled WGS sequence"/>
</dbReference>
<comment type="caution">
    <text evidence="14">The sequence shown here is derived from an EMBL/GenBank/DDBJ whole genome shotgun (WGS) entry which is preliminary data.</text>
</comment>
<evidence type="ECO:0000256" key="7">
    <source>
        <dbReference type="ARBA" id="ARBA00022801"/>
    </source>
</evidence>
<comment type="cofactor">
    <cofactor evidence="1">
        <name>Mg(2+)</name>
        <dbReference type="ChEBI" id="CHEBI:18420"/>
    </cofactor>
</comment>
<dbReference type="InterPro" id="IPR015797">
    <property type="entry name" value="NUDIX_hydrolase-like_dom_sf"/>
</dbReference>
<evidence type="ECO:0000256" key="8">
    <source>
        <dbReference type="ARBA" id="ARBA00022842"/>
    </source>
</evidence>
<evidence type="ECO:0000256" key="3">
    <source>
        <dbReference type="ARBA" id="ARBA00022457"/>
    </source>
</evidence>
<evidence type="ECO:0000256" key="1">
    <source>
        <dbReference type="ARBA" id="ARBA00001946"/>
    </source>
</evidence>
<evidence type="ECO:0000313" key="15">
    <source>
        <dbReference type="Proteomes" id="UP001603418"/>
    </source>
</evidence>
<dbReference type="InterPro" id="IPR020084">
    <property type="entry name" value="NUDIX_hydrolase_CS"/>
</dbReference>
<comment type="catalytic activity">
    <reaction evidence="10">
        <text>8-oxo-dGTP + H2O = 8-oxo-dGMP + diphosphate + H(+)</text>
        <dbReference type="Rhea" id="RHEA:31575"/>
        <dbReference type="ChEBI" id="CHEBI:15377"/>
        <dbReference type="ChEBI" id="CHEBI:15378"/>
        <dbReference type="ChEBI" id="CHEBI:33019"/>
        <dbReference type="ChEBI" id="CHEBI:63224"/>
        <dbReference type="ChEBI" id="CHEBI:77896"/>
        <dbReference type="EC" id="3.6.1.55"/>
    </reaction>
</comment>
<dbReference type="Gene3D" id="3.90.79.10">
    <property type="entry name" value="Nucleoside Triphosphate Pyrophosphohydrolase"/>
    <property type="match status" value="1"/>
</dbReference>
<evidence type="ECO:0000256" key="6">
    <source>
        <dbReference type="ARBA" id="ARBA00022763"/>
    </source>
</evidence>
<keyword evidence="4" id="KW-0235">DNA replication</keyword>
<evidence type="ECO:0000256" key="4">
    <source>
        <dbReference type="ARBA" id="ARBA00022705"/>
    </source>
</evidence>
<evidence type="ECO:0000256" key="10">
    <source>
        <dbReference type="ARBA" id="ARBA00035861"/>
    </source>
</evidence>
<reference evidence="14 15" key="1">
    <citation type="submission" date="2024-10" db="EMBL/GenBank/DDBJ databases">
        <title>The Natural Products Discovery Center: Release of the First 8490 Sequenced Strains for Exploring Actinobacteria Biosynthetic Diversity.</title>
        <authorList>
            <person name="Kalkreuter E."/>
            <person name="Kautsar S.A."/>
            <person name="Yang D."/>
            <person name="Bader C.D."/>
            <person name="Teijaro C.N."/>
            <person name="Fluegel L."/>
            <person name="Davis C.M."/>
            <person name="Simpson J.R."/>
            <person name="Lauterbach L."/>
            <person name="Steele A.D."/>
            <person name="Gui C."/>
            <person name="Meng S."/>
            <person name="Li G."/>
            <person name="Viehrig K."/>
            <person name="Ye F."/>
            <person name="Su P."/>
            <person name="Kiefer A.F."/>
            <person name="Nichols A."/>
            <person name="Cepeda A.J."/>
            <person name="Yan W."/>
            <person name="Fan B."/>
            <person name="Jiang Y."/>
            <person name="Adhikari A."/>
            <person name="Zheng C.-J."/>
            <person name="Schuster L."/>
            <person name="Cowan T.M."/>
            <person name="Smanski M.J."/>
            <person name="Chevrette M.G."/>
            <person name="De Carvalho L.P.S."/>
            <person name="Shen B."/>
        </authorList>
    </citation>
    <scope>NUCLEOTIDE SEQUENCE [LARGE SCALE GENOMIC DNA]</scope>
    <source>
        <strain evidence="14 15">NPDC013366</strain>
    </source>
</reference>
<keyword evidence="6" id="KW-0227">DNA damage</keyword>
<sequence>MTTFTVTPDLLDDLARTAAQDGIEKIVVGAVIASEDGKVLLLHRPADDYLGGLWELPSGGVEPGEGLLDALGREVAEETGLTVTEVGTYLGHFDYRSGSGRRTRQHNFTASVTGQTVTLSEHDAHMWADNGQQDQVSSAVQAVLGIWRQTCPRQVRSPSTQRNA</sequence>